<dbReference type="InterPro" id="IPR007834">
    <property type="entry name" value="DSS1_SEM1"/>
</dbReference>
<dbReference type="EMBL" id="CP000586">
    <property type="protein sequence ID" value="ABO96461.1"/>
    <property type="molecule type" value="Genomic_DNA"/>
</dbReference>
<comment type="subcellular location">
    <subcellularLocation>
        <location evidence="2">Nucleus</location>
    </subcellularLocation>
</comment>
<dbReference type="GO" id="GO:0005634">
    <property type="term" value="C:nucleus"/>
    <property type="evidence" value="ECO:0007669"/>
    <property type="project" value="UniProtKB-SubCell"/>
</dbReference>
<dbReference type="GO" id="GO:0043248">
    <property type="term" value="P:proteasome assembly"/>
    <property type="evidence" value="ECO:0007669"/>
    <property type="project" value="UniProtKB-UniRule"/>
</dbReference>
<dbReference type="OMA" id="CAHRDAN"/>
<dbReference type="RefSeq" id="XP_001418168.1">
    <property type="nucleotide sequence ID" value="XM_001418131.1"/>
</dbReference>
<dbReference type="SMART" id="SM01385">
    <property type="entry name" value="DSS1_SEM1"/>
    <property type="match status" value="1"/>
</dbReference>
<dbReference type="KEGG" id="olu:OSTLU_32033"/>
<sequence length="74" mass="8492">MATNAPQPPLARDAAVDLECDDEFEEFTAKKWDETQNNATTRDATQWEEDWDDGDVRDDFSKQLRAELTRADGK</sequence>
<comment type="similarity">
    <text evidence="1 2">Belongs to the DSS1/SEM1 family.</text>
</comment>
<organism evidence="4 5">
    <name type="scientific">Ostreococcus lucimarinus (strain CCE9901)</name>
    <dbReference type="NCBI Taxonomy" id="436017"/>
    <lineage>
        <taxon>Eukaryota</taxon>
        <taxon>Viridiplantae</taxon>
        <taxon>Chlorophyta</taxon>
        <taxon>Mamiellophyceae</taxon>
        <taxon>Mamiellales</taxon>
        <taxon>Bathycoccaceae</taxon>
        <taxon>Ostreococcus</taxon>
    </lineage>
</organism>
<evidence type="ECO:0000313" key="5">
    <source>
        <dbReference type="Proteomes" id="UP000001568"/>
    </source>
</evidence>
<dbReference type="GO" id="GO:0008541">
    <property type="term" value="C:proteasome regulatory particle, lid subcomplex"/>
    <property type="evidence" value="ECO:0007669"/>
    <property type="project" value="UniProtKB-UniRule"/>
</dbReference>
<dbReference type="PANTHER" id="PTHR16771:SF0">
    <property type="entry name" value="26S PROTEASOME COMPLEX SUBUNIT SEM1"/>
    <property type="match status" value="1"/>
</dbReference>
<dbReference type="GO" id="GO:0000724">
    <property type="term" value="P:double-strand break repair via homologous recombination"/>
    <property type="evidence" value="ECO:0007669"/>
    <property type="project" value="TreeGrafter"/>
</dbReference>
<dbReference type="PANTHER" id="PTHR16771">
    <property type="entry name" value="26 PROTEASOME COMPLEX SUBUNIT DSS1"/>
    <property type="match status" value="1"/>
</dbReference>
<evidence type="ECO:0000256" key="1">
    <source>
        <dbReference type="ARBA" id="ARBA00034491"/>
    </source>
</evidence>
<gene>
    <name evidence="4" type="ORF">OSTLU_32033</name>
</gene>
<dbReference type="GeneID" id="5002349"/>
<dbReference type="Gramene" id="ABO96461">
    <property type="protein sequence ID" value="ABO96461"/>
    <property type="gene ID" value="OSTLU_32033"/>
</dbReference>
<name>A4RYH8_OSTLU</name>
<dbReference type="AlphaFoldDB" id="A4RYH8"/>
<accession>A4RYH8</accession>
<keyword evidence="2" id="KW-0647">Proteasome</keyword>
<dbReference type="GO" id="GO:0006406">
    <property type="term" value="P:mRNA export from nucleus"/>
    <property type="evidence" value="ECO:0007669"/>
    <property type="project" value="UniProtKB-UniRule"/>
</dbReference>
<keyword evidence="2" id="KW-0539">Nucleus</keyword>
<feature type="region of interest" description="Disordered" evidence="3">
    <location>
        <begin position="34"/>
        <end position="54"/>
    </location>
</feature>
<evidence type="ECO:0000256" key="2">
    <source>
        <dbReference type="RuleBase" id="RU369057"/>
    </source>
</evidence>
<dbReference type="Proteomes" id="UP000001568">
    <property type="component" value="Chromosome 6"/>
</dbReference>
<evidence type="ECO:0000313" key="4">
    <source>
        <dbReference type="EMBL" id="ABO96461.1"/>
    </source>
</evidence>
<dbReference type="STRING" id="436017.A4RYH8"/>
<comment type="function">
    <text evidence="2">Component of the 26S proteasome, a multiprotein complex involved in the ATP-dependent degradation of ubiquitinated proteins.</text>
</comment>
<keyword evidence="5" id="KW-1185">Reference proteome</keyword>
<dbReference type="OrthoDB" id="5586203at2759"/>
<dbReference type="HOGENOM" id="CLU_141774_0_3_1"/>
<reference evidence="4 5" key="1">
    <citation type="journal article" date="2007" name="Proc. Natl. Acad. Sci. U.S.A.">
        <title>The tiny eukaryote Ostreococcus provides genomic insights into the paradox of plankton speciation.</title>
        <authorList>
            <person name="Palenik B."/>
            <person name="Grimwood J."/>
            <person name="Aerts A."/>
            <person name="Rouze P."/>
            <person name="Salamov A."/>
            <person name="Putnam N."/>
            <person name="Dupont C."/>
            <person name="Jorgensen R."/>
            <person name="Derelle E."/>
            <person name="Rombauts S."/>
            <person name="Zhou K."/>
            <person name="Otillar R."/>
            <person name="Merchant S.S."/>
            <person name="Podell S."/>
            <person name="Gaasterland T."/>
            <person name="Napoli C."/>
            <person name="Gendler K."/>
            <person name="Manuell A."/>
            <person name="Tai V."/>
            <person name="Vallon O."/>
            <person name="Piganeau G."/>
            <person name="Jancek S."/>
            <person name="Heijde M."/>
            <person name="Jabbari K."/>
            <person name="Bowler C."/>
            <person name="Lohr M."/>
            <person name="Robbens S."/>
            <person name="Werner G."/>
            <person name="Dubchak I."/>
            <person name="Pazour G.J."/>
            <person name="Ren Q."/>
            <person name="Paulsen I."/>
            <person name="Delwiche C."/>
            <person name="Schmutz J."/>
            <person name="Rokhsar D."/>
            <person name="Van de Peer Y."/>
            <person name="Moreau H."/>
            <person name="Grigoriev I.V."/>
        </authorList>
    </citation>
    <scope>NUCLEOTIDE SEQUENCE [LARGE SCALE GENOMIC DNA]</scope>
    <source>
        <strain evidence="4 5">CCE9901</strain>
    </source>
</reference>
<feature type="compositionally biased region" description="Polar residues" evidence="3">
    <location>
        <begin position="35"/>
        <end position="44"/>
    </location>
</feature>
<evidence type="ECO:0000256" key="3">
    <source>
        <dbReference type="SAM" id="MobiDB-lite"/>
    </source>
</evidence>
<proteinExistence type="inferred from homology"/>
<protein>
    <recommendedName>
        <fullName evidence="2">26S proteasome complex subunit SEM1</fullName>
    </recommendedName>
</protein>
<dbReference type="Pfam" id="PF05160">
    <property type="entry name" value="DSS1_SEM1"/>
    <property type="match status" value="1"/>
</dbReference>